<comment type="caution">
    <text evidence="2">The sequence shown here is derived from an EMBL/GenBank/DDBJ whole genome shotgun (WGS) entry which is preliminary data.</text>
</comment>
<proteinExistence type="predicted"/>
<gene>
    <name evidence="2" type="ORF">BGE01nite_21370</name>
</gene>
<evidence type="ECO:0000313" key="3">
    <source>
        <dbReference type="Proteomes" id="UP000321577"/>
    </source>
</evidence>
<sequence>MSQALYAQQSQNPFEQAARAREEANKAREKEIKLGEEARRRAEEARRTPQAGSLRPAKIPGPNSEHVFDKASNERDSSRQRAFDRGQSTALPAQEERESLGRLPGVANNAVRAENGTVVNQGAPAAAVYNRVMETQRFFSHYQDPYLWNANDVFTDKPEDRKMYDAEADRLYPDVLSPQSAFTLRHTAINRWIDSRQPPLARDARRKLLVAHMVSLELTGKVRQDKFGLGQIPVLHMIGQRPPAFIKRNNFEVEVRDDEVKLPDGLRGTVLRGKDGRPDIIEWLDAEGSHVIHIPQEEQGKLRLFKDYDCDYRRLKLQDDNFRVIFSKPK</sequence>
<feature type="compositionally biased region" description="Basic and acidic residues" evidence="1">
    <location>
        <begin position="18"/>
        <end position="47"/>
    </location>
</feature>
<feature type="region of interest" description="Disordered" evidence="1">
    <location>
        <begin position="1"/>
        <end position="102"/>
    </location>
</feature>
<keyword evidence="3" id="KW-1185">Reference proteome</keyword>
<protein>
    <submittedName>
        <fullName evidence="2">Uncharacterized protein</fullName>
    </submittedName>
</protein>
<name>A0A512M7Y3_9BACT</name>
<dbReference type="AlphaFoldDB" id="A0A512M7Y3"/>
<accession>A0A512M7Y3</accession>
<evidence type="ECO:0000313" key="2">
    <source>
        <dbReference type="EMBL" id="GEP42846.1"/>
    </source>
</evidence>
<feature type="compositionally biased region" description="Polar residues" evidence="1">
    <location>
        <begin position="1"/>
        <end position="14"/>
    </location>
</feature>
<dbReference type="Proteomes" id="UP000321577">
    <property type="component" value="Unassembled WGS sequence"/>
</dbReference>
<organism evidence="2 3">
    <name type="scientific">Brevifollis gellanilyticus</name>
    <dbReference type="NCBI Taxonomy" id="748831"/>
    <lineage>
        <taxon>Bacteria</taxon>
        <taxon>Pseudomonadati</taxon>
        <taxon>Verrucomicrobiota</taxon>
        <taxon>Verrucomicrobiia</taxon>
        <taxon>Verrucomicrobiales</taxon>
        <taxon>Verrucomicrobiaceae</taxon>
    </lineage>
</organism>
<feature type="compositionally biased region" description="Basic and acidic residues" evidence="1">
    <location>
        <begin position="66"/>
        <end position="84"/>
    </location>
</feature>
<dbReference type="EMBL" id="BKAG01000012">
    <property type="protein sequence ID" value="GEP42846.1"/>
    <property type="molecule type" value="Genomic_DNA"/>
</dbReference>
<reference evidence="2 3" key="1">
    <citation type="submission" date="2019-07" db="EMBL/GenBank/DDBJ databases">
        <title>Whole genome shotgun sequence of Brevifollis gellanilyticus NBRC 108608.</title>
        <authorList>
            <person name="Hosoyama A."/>
            <person name="Uohara A."/>
            <person name="Ohji S."/>
            <person name="Ichikawa N."/>
        </authorList>
    </citation>
    <scope>NUCLEOTIDE SEQUENCE [LARGE SCALE GENOMIC DNA]</scope>
    <source>
        <strain evidence="2 3">NBRC 108608</strain>
    </source>
</reference>
<evidence type="ECO:0000256" key="1">
    <source>
        <dbReference type="SAM" id="MobiDB-lite"/>
    </source>
</evidence>